<accession>A0A108U8C0</accession>
<gene>
    <name evidence="1" type="ORF">AZ78_1985</name>
</gene>
<sequence>MKTYRIEEAHSGEEDGEYLWVSLGFASEQNPLDVLHIVCACEIEPQDRDGGMDAIYLERDDQSRGGYGGADRIGVGERSIDVVFNATGLRDLEFGDSLSLQWPEQLAGKAEALRVLARMRGYECGRVIESA</sequence>
<comment type="caution">
    <text evidence="1">The sequence shown here is derived from an EMBL/GenBank/DDBJ whole genome shotgun (WGS) entry which is preliminary data.</text>
</comment>
<reference evidence="1 2" key="1">
    <citation type="journal article" date="2014" name="Genome Announc.">
        <title>Draft Genome Sequence of Lysobacter capsici AZ78, a Bacterium Antagonistic to Plant-Pathogenic Oomycetes.</title>
        <authorList>
            <person name="Puopolo G."/>
            <person name="Sonego P."/>
            <person name="Engelen K."/>
            <person name="Pertot I."/>
        </authorList>
    </citation>
    <scope>NUCLEOTIDE SEQUENCE [LARGE SCALE GENOMIC DNA]</scope>
    <source>
        <strain evidence="1 2">AZ78</strain>
    </source>
</reference>
<organism evidence="1 2">
    <name type="scientific">Lysobacter capsici AZ78</name>
    <dbReference type="NCBI Taxonomy" id="1444315"/>
    <lineage>
        <taxon>Bacteria</taxon>
        <taxon>Pseudomonadati</taxon>
        <taxon>Pseudomonadota</taxon>
        <taxon>Gammaproteobacteria</taxon>
        <taxon>Lysobacterales</taxon>
        <taxon>Lysobacteraceae</taxon>
        <taxon>Lysobacter</taxon>
    </lineage>
</organism>
<dbReference type="RefSeq" id="WP_036106716.1">
    <property type="nucleotide sequence ID" value="NZ_JAJA02000001.1"/>
</dbReference>
<dbReference type="OrthoDB" id="6026496at2"/>
<dbReference type="AlphaFoldDB" id="A0A108U8C0"/>
<keyword evidence="2" id="KW-1185">Reference proteome</keyword>
<dbReference type="Proteomes" id="UP000023435">
    <property type="component" value="Unassembled WGS sequence"/>
</dbReference>
<evidence type="ECO:0000313" key="2">
    <source>
        <dbReference type="Proteomes" id="UP000023435"/>
    </source>
</evidence>
<evidence type="ECO:0000313" key="1">
    <source>
        <dbReference type="EMBL" id="KWS04436.1"/>
    </source>
</evidence>
<dbReference type="EMBL" id="JAJA02000001">
    <property type="protein sequence ID" value="KWS04436.1"/>
    <property type="molecule type" value="Genomic_DNA"/>
</dbReference>
<protein>
    <submittedName>
        <fullName evidence="1">Uncharacterized protein</fullName>
    </submittedName>
</protein>
<proteinExistence type="predicted"/>
<name>A0A108U8C0_9GAMM</name>